<gene>
    <name evidence="5" type="ORF">Atai01_11760</name>
</gene>
<dbReference type="SMART" id="SM00822">
    <property type="entry name" value="PKS_KR"/>
    <property type="match status" value="1"/>
</dbReference>
<accession>A0A9W6QYX5</accession>
<dbReference type="GO" id="GO:0016616">
    <property type="term" value="F:oxidoreductase activity, acting on the CH-OH group of donors, NAD or NADP as acceptor"/>
    <property type="evidence" value="ECO:0007669"/>
    <property type="project" value="TreeGrafter"/>
</dbReference>
<evidence type="ECO:0000256" key="3">
    <source>
        <dbReference type="RuleBase" id="RU000363"/>
    </source>
</evidence>
<evidence type="ECO:0000313" key="6">
    <source>
        <dbReference type="Proteomes" id="UP001165136"/>
    </source>
</evidence>
<dbReference type="NCBIfam" id="NF005878">
    <property type="entry name" value="PRK07825.1"/>
    <property type="match status" value="1"/>
</dbReference>
<name>A0A9W6QYX5_9PSEU</name>
<feature type="domain" description="Ketoreductase" evidence="4">
    <location>
        <begin position="8"/>
        <end position="183"/>
    </location>
</feature>
<dbReference type="CDD" id="cd05233">
    <property type="entry name" value="SDR_c"/>
    <property type="match status" value="1"/>
</dbReference>
<organism evidence="5 6">
    <name type="scientific">Amycolatopsis taiwanensis</name>
    <dbReference type="NCBI Taxonomy" id="342230"/>
    <lineage>
        <taxon>Bacteria</taxon>
        <taxon>Bacillati</taxon>
        <taxon>Actinomycetota</taxon>
        <taxon>Actinomycetes</taxon>
        <taxon>Pseudonocardiales</taxon>
        <taxon>Pseudonocardiaceae</taxon>
        <taxon>Amycolatopsis</taxon>
    </lineage>
</organism>
<dbReference type="AlphaFoldDB" id="A0A9W6QYX5"/>
<evidence type="ECO:0000256" key="1">
    <source>
        <dbReference type="ARBA" id="ARBA00006484"/>
    </source>
</evidence>
<dbReference type="PANTHER" id="PTHR24322">
    <property type="entry name" value="PKSB"/>
    <property type="match status" value="1"/>
</dbReference>
<comment type="caution">
    <text evidence="5">The sequence shown here is derived from an EMBL/GenBank/DDBJ whole genome shotgun (WGS) entry which is preliminary data.</text>
</comment>
<dbReference type="PRINTS" id="PR00080">
    <property type="entry name" value="SDRFAMILY"/>
</dbReference>
<dbReference type="SUPFAM" id="SSF51735">
    <property type="entry name" value="NAD(P)-binding Rossmann-fold domains"/>
    <property type="match status" value="1"/>
</dbReference>
<comment type="similarity">
    <text evidence="1 3">Belongs to the short-chain dehydrogenases/reductases (SDR) family.</text>
</comment>
<dbReference type="InterPro" id="IPR036291">
    <property type="entry name" value="NAD(P)-bd_dom_sf"/>
</dbReference>
<protein>
    <submittedName>
        <fullName evidence="5">Short-chain dehydrogenase</fullName>
    </submittedName>
</protein>
<evidence type="ECO:0000313" key="5">
    <source>
        <dbReference type="EMBL" id="GLY64557.1"/>
    </source>
</evidence>
<dbReference type="Pfam" id="PF00106">
    <property type="entry name" value="adh_short"/>
    <property type="match status" value="1"/>
</dbReference>
<dbReference type="PRINTS" id="PR00081">
    <property type="entry name" value="GDHRDH"/>
</dbReference>
<keyword evidence="6" id="KW-1185">Reference proteome</keyword>
<dbReference type="InterPro" id="IPR057326">
    <property type="entry name" value="KR_dom"/>
</dbReference>
<dbReference type="PANTHER" id="PTHR24322:SF736">
    <property type="entry name" value="RETINOL DEHYDROGENASE 10"/>
    <property type="match status" value="1"/>
</dbReference>
<evidence type="ECO:0000256" key="2">
    <source>
        <dbReference type="ARBA" id="ARBA00023002"/>
    </source>
</evidence>
<dbReference type="InterPro" id="IPR020904">
    <property type="entry name" value="Sc_DH/Rdtase_CS"/>
</dbReference>
<sequence length="274" mass="29520">MARSLIDKVVVITGGARGIGATTAAALARAGAKVAIGDLDQAQAERLAEELGLLALPLDVTDRPGFTAFLDEVERRLGPIDALINNAGVMLLSRFEDEEDAATARQLEINVHAVMHGTREAIKRMRPRASGHIVNVASMAGKVGFPGAVTYCATKHAVVVLSEAVRQELRGSGVDISCVMPVVVRTELAGGLPETRLFPQLRAEDVAKAIVEALKRPRFDVYVPRSLDLTTRTGRLVPRAVSEWFLRFVGADRVFARAESSARADYEAKVQGRE</sequence>
<dbReference type="InterPro" id="IPR002347">
    <property type="entry name" value="SDR_fam"/>
</dbReference>
<dbReference type="Proteomes" id="UP001165136">
    <property type="component" value="Unassembled WGS sequence"/>
</dbReference>
<dbReference type="PROSITE" id="PS00061">
    <property type="entry name" value="ADH_SHORT"/>
    <property type="match status" value="1"/>
</dbReference>
<reference evidence="5" key="1">
    <citation type="submission" date="2023-03" db="EMBL/GenBank/DDBJ databases">
        <title>Amycolatopsis taiwanensis NBRC 103393.</title>
        <authorList>
            <person name="Ichikawa N."/>
            <person name="Sato H."/>
            <person name="Tonouchi N."/>
        </authorList>
    </citation>
    <scope>NUCLEOTIDE SEQUENCE</scope>
    <source>
        <strain evidence="5">NBRC 103393</strain>
    </source>
</reference>
<dbReference type="EMBL" id="BSTI01000002">
    <property type="protein sequence ID" value="GLY64557.1"/>
    <property type="molecule type" value="Genomic_DNA"/>
</dbReference>
<dbReference type="Gene3D" id="3.40.50.720">
    <property type="entry name" value="NAD(P)-binding Rossmann-like Domain"/>
    <property type="match status" value="1"/>
</dbReference>
<proteinExistence type="inferred from homology"/>
<keyword evidence="2" id="KW-0560">Oxidoreductase</keyword>
<evidence type="ECO:0000259" key="4">
    <source>
        <dbReference type="SMART" id="SM00822"/>
    </source>
</evidence>